<keyword evidence="17 22" id="KW-0103">Bromodomain</keyword>
<keyword evidence="7" id="KW-0597">Phosphoprotein</keyword>
<feature type="domain" description="ZZ-type" evidence="28">
    <location>
        <begin position="1477"/>
        <end position="1525"/>
    </location>
</feature>
<feature type="compositionally biased region" description="Low complexity" evidence="25">
    <location>
        <begin position="1726"/>
        <end position="1736"/>
    </location>
</feature>
<dbReference type="FunFam" id="3.30.40.10:FF:000034">
    <property type="entry name" value="Histone acetyltransferase p300"/>
    <property type="match status" value="1"/>
</dbReference>
<dbReference type="Gene3D" id="3.30.60.90">
    <property type="match status" value="1"/>
</dbReference>
<feature type="compositionally biased region" description="Polar residues" evidence="25">
    <location>
        <begin position="1783"/>
        <end position="1795"/>
    </location>
</feature>
<feature type="zinc finger region" description="TAZ-type" evidence="23">
    <location>
        <begin position="1540"/>
        <end position="1621"/>
    </location>
</feature>
<evidence type="ECO:0000256" key="18">
    <source>
        <dbReference type="ARBA" id="ARBA00023163"/>
    </source>
</evidence>
<dbReference type="FunFam" id="1.10.246.20:FF:000001">
    <property type="entry name" value="E1A binding protein p300"/>
    <property type="match status" value="1"/>
</dbReference>
<dbReference type="CDD" id="cd02337">
    <property type="entry name" value="ZZ_CBP"/>
    <property type="match status" value="1"/>
</dbReference>
<dbReference type="Pfam" id="PF08214">
    <property type="entry name" value="HAT_KAT11"/>
    <property type="match status" value="1"/>
</dbReference>
<dbReference type="InterPro" id="IPR010303">
    <property type="entry name" value="RING_CBP-p300"/>
</dbReference>
<dbReference type="InterPro" id="IPR001487">
    <property type="entry name" value="Bromodomain"/>
</dbReference>
<feature type="region of interest" description="Disordered" evidence="25">
    <location>
        <begin position="2140"/>
        <end position="2510"/>
    </location>
</feature>
<keyword evidence="13" id="KW-0832">Ubl conjugation</keyword>
<evidence type="ECO:0000256" key="12">
    <source>
        <dbReference type="ARBA" id="ARBA00022833"/>
    </source>
</evidence>
<feature type="compositionally biased region" description="Basic and acidic residues" evidence="25">
    <location>
        <begin position="1331"/>
        <end position="1343"/>
    </location>
</feature>
<evidence type="ECO:0000256" key="20">
    <source>
        <dbReference type="ARBA" id="ARBA00023315"/>
    </source>
</evidence>
<keyword evidence="9 23" id="KW-0479">Metal-binding</keyword>
<evidence type="ECO:0000256" key="13">
    <source>
        <dbReference type="ARBA" id="ARBA00022843"/>
    </source>
</evidence>
<dbReference type="Pfam" id="PF02135">
    <property type="entry name" value="zf-TAZ"/>
    <property type="match status" value="2"/>
</dbReference>
<protein>
    <recommendedName>
        <fullName evidence="3">histone acetyltransferase</fullName>
        <ecNumber evidence="3">2.3.1.48</ecNumber>
    </recommendedName>
</protein>
<evidence type="ECO:0000259" key="29">
    <source>
        <dbReference type="PROSITE" id="PS50952"/>
    </source>
</evidence>
<feature type="compositionally biased region" description="Low complexity" evidence="25">
    <location>
        <begin position="2213"/>
        <end position="2252"/>
    </location>
</feature>
<dbReference type="GO" id="GO:0031490">
    <property type="term" value="F:chromatin DNA binding"/>
    <property type="evidence" value="ECO:0007669"/>
    <property type="project" value="TreeGrafter"/>
</dbReference>
<dbReference type="FunFam" id="3.30.60.90:FF:000003">
    <property type="entry name" value="E1A binding protein p300"/>
    <property type="match status" value="1"/>
</dbReference>
<dbReference type="InterPro" id="IPR036529">
    <property type="entry name" value="KIX_dom_sf"/>
</dbReference>
<feature type="compositionally biased region" description="Basic residues" evidence="25">
    <location>
        <begin position="1360"/>
        <end position="1370"/>
    </location>
</feature>
<dbReference type="FunFam" id="1.20.1020.10:FF:000001">
    <property type="entry name" value="E1A binding protein p300"/>
    <property type="match status" value="1"/>
</dbReference>
<dbReference type="InterPro" id="IPR013083">
    <property type="entry name" value="Znf_RING/FYVE/PHD"/>
</dbReference>
<feature type="region of interest" description="Disordered" evidence="25">
    <location>
        <begin position="1923"/>
        <end position="1965"/>
    </location>
</feature>
<dbReference type="SMART" id="SM00551">
    <property type="entry name" value="ZnF_TAZ"/>
    <property type="match status" value="2"/>
</dbReference>
<feature type="compositionally biased region" description="Polar residues" evidence="25">
    <location>
        <begin position="673"/>
        <end position="706"/>
    </location>
</feature>
<evidence type="ECO:0000256" key="23">
    <source>
        <dbReference type="PROSITE-ProRule" id="PRU00203"/>
    </source>
</evidence>
<keyword evidence="6" id="KW-1017">Isopeptide bond</keyword>
<feature type="region of interest" description="Disordered" evidence="25">
    <location>
        <begin position="526"/>
        <end position="571"/>
    </location>
</feature>
<dbReference type="SUPFAM" id="SSF47370">
    <property type="entry name" value="Bromodomain"/>
    <property type="match status" value="1"/>
</dbReference>
<dbReference type="PROSITE" id="PS50134">
    <property type="entry name" value="ZF_TAZ"/>
    <property type="match status" value="2"/>
</dbReference>
<reference evidence="31" key="1">
    <citation type="submission" date="2023-06" db="EMBL/GenBank/DDBJ databases">
        <title>Male Hemibagrus guttatus genome.</title>
        <authorList>
            <person name="Bian C."/>
        </authorList>
    </citation>
    <scope>NUCLEOTIDE SEQUENCE</scope>
    <source>
        <strain evidence="31">Male_cb2023</strain>
        <tissue evidence="31">Muscle</tissue>
    </source>
</reference>
<keyword evidence="10" id="KW-0677">Repeat</keyword>
<evidence type="ECO:0000313" key="32">
    <source>
        <dbReference type="Proteomes" id="UP001274896"/>
    </source>
</evidence>
<evidence type="ECO:0000256" key="19">
    <source>
        <dbReference type="ARBA" id="ARBA00023242"/>
    </source>
</evidence>
<feature type="zinc finger region" description="TAZ-type" evidence="23">
    <location>
        <begin position="225"/>
        <end position="311"/>
    </location>
</feature>
<dbReference type="SUPFAM" id="SSF57933">
    <property type="entry name" value="TAZ domain"/>
    <property type="match status" value="2"/>
</dbReference>
<keyword evidence="19" id="KW-0539">Nucleus</keyword>
<feature type="region of interest" description="Disordered" evidence="25">
    <location>
        <begin position="1"/>
        <end position="31"/>
    </location>
</feature>
<evidence type="ECO:0000259" key="27">
    <source>
        <dbReference type="PROSITE" id="PS50134"/>
    </source>
</evidence>
<evidence type="ECO:0000256" key="25">
    <source>
        <dbReference type="SAM" id="MobiDB-lite"/>
    </source>
</evidence>
<dbReference type="InterPro" id="IPR035898">
    <property type="entry name" value="TAZ_dom_sf"/>
</dbReference>
<evidence type="ECO:0000256" key="1">
    <source>
        <dbReference type="ARBA" id="ARBA00004123"/>
    </source>
</evidence>
<dbReference type="GO" id="GO:0008270">
    <property type="term" value="F:zinc ion binding"/>
    <property type="evidence" value="ECO:0007669"/>
    <property type="project" value="UniProtKB-KW"/>
</dbReference>
<dbReference type="Gene3D" id="1.10.1630.10">
    <property type="entry name" value="Nuclear receptor coactivator, CREB-bp-like, interlocking domain"/>
    <property type="match status" value="1"/>
</dbReference>
<evidence type="ECO:0000259" key="28">
    <source>
        <dbReference type="PROSITE" id="PS50135"/>
    </source>
</evidence>
<dbReference type="FunFam" id="1.20.1020.10:FF:000002">
    <property type="entry name" value="E1A binding protein p300"/>
    <property type="match status" value="1"/>
</dbReference>
<evidence type="ECO:0000256" key="2">
    <source>
        <dbReference type="ARBA" id="ARBA00004496"/>
    </source>
</evidence>
<dbReference type="PROSITE" id="PS00633">
    <property type="entry name" value="BROMODOMAIN_1"/>
    <property type="match status" value="1"/>
</dbReference>
<dbReference type="InterPro" id="IPR018359">
    <property type="entry name" value="Bromodomain_CS"/>
</dbReference>
<dbReference type="InterPro" id="IPR037073">
    <property type="entry name" value="Nuc_rcpt_coact_CREBbp_sf"/>
</dbReference>
<feature type="compositionally biased region" description="Basic and acidic residues" evidence="25">
    <location>
        <begin position="828"/>
        <end position="857"/>
    </location>
</feature>
<keyword evidence="4" id="KW-0488">Methylation</keyword>
<evidence type="ECO:0000256" key="24">
    <source>
        <dbReference type="PROSITE-ProRule" id="PRU00228"/>
    </source>
</evidence>
<dbReference type="GO" id="GO:0005667">
    <property type="term" value="C:transcription regulator complex"/>
    <property type="evidence" value="ECO:0007669"/>
    <property type="project" value="TreeGrafter"/>
</dbReference>
<comment type="catalytic activity">
    <reaction evidence="21">
        <text>(S)-lactoyl-CoA + L-lysyl-[protein] = N(6)-[(S)-lactoyl]-L-lysyl-[protein] + CoA + H(+)</text>
        <dbReference type="Rhea" id="RHEA:61996"/>
        <dbReference type="Rhea" id="RHEA-COMP:9752"/>
        <dbReference type="Rhea" id="RHEA-COMP:19466"/>
        <dbReference type="ChEBI" id="CHEBI:15378"/>
        <dbReference type="ChEBI" id="CHEBI:29969"/>
        <dbReference type="ChEBI" id="CHEBI:57287"/>
        <dbReference type="ChEBI" id="CHEBI:231527"/>
        <dbReference type="ChEBI" id="CHEBI:231528"/>
    </reaction>
    <physiologicalReaction direction="left-to-right" evidence="21">
        <dbReference type="Rhea" id="RHEA:61997"/>
    </physiologicalReaction>
</comment>
<feature type="compositionally biased region" description="Low complexity" evidence="25">
    <location>
        <begin position="2374"/>
        <end position="2398"/>
    </location>
</feature>
<dbReference type="InterPro" id="IPR056484">
    <property type="entry name" value="PHD_P300"/>
</dbReference>
<accession>A0AAE0PUU3</accession>
<keyword evidence="14" id="KW-0007">Acetylation</keyword>
<feature type="compositionally biased region" description="Low complexity" evidence="25">
    <location>
        <begin position="625"/>
        <end position="645"/>
    </location>
</feature>
<keyword evidence="20" id="KW-0012">Acyltransferase</keyword>
<comment type="subcellular location">
    <subcellularLocation>
        <location evidence="2">Cytoplasm</location>
    </subcellularLocation>
    <subcellularLocation>
        <location evidence="1">Nucleus</location>
    </subcellularLocation>
</comment>
<dbReference type="InterPro" id="IPR003101">
    <property type="entry name" value="KIX_dom"/>
</dbReference>
<keyword evidence="12 23" id="KW-0862">Zinc</keyword>
<dbReference type="Pfam" id="PF00439">
    <property type="entry name" value="Bromodomain"/>
    <property type="match status" value="1"/>
</dbReference>
<evidence type="ECO:0000256" key="7">
    <source>
        <dbReference type="ARBA" id="ARBA00022553"/>
    </source>
</evidence>
<feature type="compositionally biased region" description="Low complexity" evidence="25">
    <location>
        <begin position="2423"/>
        <end position="2438"/>
    </location>
</feature>
<feature type="compositionally biased region" description="Basic and acidic residues" evidence="25">
    <location>
        <begin position="783"/>
        <end position="818"/>
    </location>
</feature>
<keyword evidence="8" id="KW-0808">Transferase</keyword>
<feature type="compositionally biased region" description="Polar residues" evidence="25">
    <location>
        <begin position="182"/>
        <end position="212"/>
    </location>
</feature>
<dbReference type="PROSITE" id="PS50014">
    <property type="entry name" value="BROMODOMAIN_2"/>
    <property type="match status" value="1"/>
</dbReference>
<dbReference type="PRINTS" id="PR00503">
    <property type="entry name" value="BROMODOMAIN"/>
</dbReference>
<dbReference type="Pfam" id="PF23570">
    <property type="entry name" value="PHD_P300"/>
    <property type="match status" value="1"/>
</dbReference>
<dbReference type="GO" id="GO:0005737">
    <property type="term" value="C:cytoplasm"/>
    <property type="evidence" value="ECO:0007669"/>
    <property type="project" value="UniProtKB-SubCell"/>
</dbReference>
<dbReference type="EMBL" id="JAUCMX010000028">
    <property type="protein sequence ID" value="KAK3508614.1"/>
    <property type="molecule type" value="Genomic_DNA"/>
</dbReference>
<dbReference type="PROSITE" id="PS50952">
    <property type="entry name" value="KIX"/>
    <property type="match status" value="1"/>
</dbReference>
<dbReference type="Gene3D" id="3.30.40.10">
    <property type="entry name" value="Zinc/RING finger domain, C3HC4 (zinc finger)"/>
    <property type="match status" value="1"/>
</dbReference>
<dbReference type="Pfam" id="PF06001">
    <property type="entry name" value="RING_CBP-p300"/>
    <property type="match status" value="1"/>
</dbReference>
<dbReference type="Gene3D" id="1.20.920.10">
    <property type="entry name" value="Bromodomain-like"/>
    <property type="match status" value="1"/>
</dbReference>
<keyword evidence="15" id="KW-0805">Transcription regulation</keyword>
<dbReference type="SMART" id="SM00291">
    <property type="entry name" value="ZnF_ZZ"/>
    <property type="match status" value="1"/>
</dbReference>
<dbReference type="InterPro" id="IPR038547">
    <property type="entry name" value="RING_CBP-p300_sf"/>
</dbReference>
<feature type="compositionally biased region" description="Low complexity" evidence="25">
    <location>
        <begin position="2307"/>
        <end position="2366"/>
    </location>
</feature>
<dbReference type="Gene3D" id="2.10.110.40">
    <property type="match status" value="1"/>
</dbReference>
<feature type="region of interest" description="Disordered" evidence="25">
    <location>
        <begin position="178"/>
        <end position="219"/>
    </location>
</feature>
<dbReference type="PANTHER" id="PTHR13808">
    <property type="entry name" value="CBP/P300-RELATED"/>
    <property type="match status" value="1"/>
</dbReference>
<dbReference type="GO" id="GO:0004402">
    <property type="term" value="F:histone acetyltransferase activity"/>
    <property type="evidence" value="ECO:0007669"/>
    <property type="project" value="InterPro"/>
</dbReference>
<evidence type="ECO:0000256" key="16">
    <source>
        <dbReference type="ARBA" id="ARBA00023108"/>
    </source>
</evidence>
<evidence type="ECO:0000256" key="17">
    <source>
        <dbReference type="ARBA" id="ARBA00023117"/>
    </source>
</evidence>
<dbReference type="GO" id="GO:0005654">
    <property type="term" value="C:nucleoplasm"/>
    <property type="evidence" value="ECO:0007669"/>
    <property type="project" value="UniProtKB-ARBA"/>
</dbReference>
<feature type="compositionally biased region" description="Polar residues" evidence="25">
    <location>
        <begin position="2197"/>
        <end position="2210"/>
    </location>
</feature>
<evidence type="ECO:0000256" key="11">
    <source>
        <dbReference type="ARBA" id="ARBA00022771"/>
    </source>
</evidence>
<dbReference type="SUPFAM" id="SSF47040">
    <property type="entry name" value="Kix domain of CBP (creb binding protein)"/>
    <property type="match status" value="1"/>
</dbReference>
<feature type="compositionally biased region" description="Polar residues" evidence="25">
    <location>
        <begin position="2253"/>
        <end position="2306"/>
    </location>
</feature>
<dbReference type="PROSITE" id="PS51727">
    <property type="entry name" value="CBP_P300_HAT"/>
    <property type="match status" value="1"/>
</dbReference>
<dbReference type="InterPro" id="IPR000433">
    <property type="entry name" value="Znf_ZZ"/>
</dbReference>
<dbReference type="PANTHER" id="PTHR13808:SF29">
    <property type="entry name" value="HISTONE ACETYLTRANSFERASE P300"/>
    <property type="match status" value="1"/>
</dbReference>
<feature type="region of interest" description="Disordered" evidence="25">
    <location>
        <begin position="1650"/>
        <end position="1801"/>
    </location>
</feature>
<feature type="compositionally biased region" description="Polar residues" evidence="25">
    <location>
        <begin position="646"/>
        <end position="656"/>
    </location>
</feature>
<evidence type="ECO:0000256" key="15">
    <source>
        <dbReference type="ARBA" id="ARBA00023015"/>
    </source>
</evidence>
<feature type="domain" description="TAZ-type" evidence="27">
    <location>
        <begin position="1540"/>
        <end position="1621"/>
    </location>
</feature>
<feature type="compositionally biased region" description="Low complexity" evidence="25">
    <location>
        <begin position="1950"/>
        <end position="1965"/>
    </location>
</feature>
<feature type="compositionally biased region" description="Low complexity" evidence="25">
    <location>
        <begin position="2141"/>
        <end position="2159"/>
    </location>
</feature>
<keyword evidence="18" id="KW-0804">Transcription</keyword>
<evidence type="ECO:0000259" key="30">
    <source>
        <dbReference type="PROSITE" id="PS51727"/>
    </source>
</evidence>
<evidence type="ECO:0000256" key="14">
    <source>
        <dbReference type="ARBA" id="ARBA00022990"/>
    </source>
</evidence>
<evidence type="ECO:0000256" key="5">
    <source>
        <dbReference type="ARBA" id="ARBA00022490"/>
    </source>
</evidence>
<evidence type="ECO:0000256" key="4">
    <source>
        <dbReference type="ARBA" id="ARBA00022481"/>
    </source>
</evidence>
<feature type="domain" description="KIX" evidence="29">
    <location>
        <begin position="444"/>
        <end position="523"/>
    </location>
</feature>
<evidence type="ECO:0000256" key="21">
    <source>
        <dbReference type="ARBA" id="ARBA00047411"/>
    </source>
</evidence>
<dbReference type="FunFam" id="1.20.920.10:FF:000001">
    <property type="entry name" value="Histone acetyltransferase p300"/>
    <property type="match status" value="1"/>
</dbReference>
<keyword evidence="11 24" id="KW-0863">Zinc-finger</keyword>
<evidence type="ECO:0000256" key="10">
    <source>
        <dbReference type="ARBA" id="ARBA00022737"/>
    </source>
</evidence>
<feature type="domain" description="Bromo" evidence="26">
    <location>
        <begin position="878"/>
        <end position="950"/>
    </location>
</feature>
<dbReference type="SMART" id="SM00297">
    <property type="entry name" value="BROMO"/>
    <property type="match status" value="1"/>
</dbReference>
<dbReference type="Gene3D" id="1.10.246.20">
    <property type="entry name" value="Coactivator CBP, KIX domain"/>
    <property type="match status" value="1"/>
</dbReference>
<evidence type="ECO:0000313" key="31">
    <source>
        <dbReference type="EMBL" id="KAK3508614.1"/>
    </source>
</evidence>
<feature type="region of interest" description="Disordered" evidence="25">
    <location>
        <begin position="2086"/>
        <end position="2125"/>
    </location>
</feature>
<dbReference type="CDD" id="cd15646">
    <property type="entry name" value="PHD_p300"/>
    <property type="match status" value="1"/>
</dbReference>
<dbReference type="FunFam" id="2.10.110.40:FF:000001">
    <property type="entry name" value="E1A binding protein p300"/>
    <property type="match status" value="1"/>
</dbReference>
<sequence length="2510" mass="274731">MADNVLDSGPSSAKRPKLSSPALSGSASDANDFGSLFDLEHDLPDELISSSDLALPNGGVEVCQPSSLGPIQDTAAKHKQLSDLLCSAPQQQQASMMPTGFNRPMMAAQKGNGQTQGIMGGQAMNGVPRMGYVNANAGMNMADPLQQQQQQLRAQQPAAVNKMNMMASSGPAPFMPTYSHGGAQSSLAPSLQNKASPNLSQFSVDQKAQPGQSVPGLAVAPPVADPEKRKLIQQQLVLLLHAHKCQRREQSNGELSHCSLPHCRTMKNVLNHMTHCQAGKTCQVAHCASSRQIISHWKNCTRHDCPVCLPLKNAGDKRNQQSLLGGASVAVGGSVSGSAPCAPPSGPSLNSAGQIDPSSIERAYAALGLSYTGQTGQITPSTTTMGVNQVGVNGSVGVQAQTQQTNHLPDALLHRNINTHSLMSDGGGAGSMSSGPIAAPPSAGMRKSWHEDITQDLRNHLVHKLVQAIFPTPDPAALKDRRMENLVAYARKVEGDMYESANSRAEYYHLLAEKIYKIQKELEEKRKTRLQKQSTHTENGPLADPSLLRPTGPNQMVNRMPNPAGMTQFGQMGAQPQHMNQLGMQGVPRMPQSNMSQLQNQFNQNQFPLAGSGPVQMSTPPLLNSPAVQTPPTSSTSTLPPASQLQTPPIHQTTPSPAARLTPTPHQTPPPLSGNQTPQPQTPNSGIMAPSTPQQQQLDRANQMQSQGGGASEALSVPSQDALGPNAQPQSPPSQKPPMMTDGPTLTPASAGSVDPEMNSAPEIDIKMEVKKQEEEEEETREEEAKIKMEAVQEEVKTEEKPEIKKEEPETESCKAEPMEASTEETGDDKKPEIKSEPKEEKEGKETTNDSPTESKKKIFKPEEMREVLMPTLEALYKQDPESLPFRQPVDPHLLGIPDYFDIVKNPMDLSTIKRKLDTGQYQEPWQYVDDIWLMFNNAWLYNRKTSRVYKYCSKLAEAFEQEIDPVMQSLGFCCGRKLEFSPQTLCCYGKQLCTIPRDAAYFSYQNRYHFCEKCFNEIQGENVSLSDDPTQPQTAINKDQFEKKKNDTLDPELFVECSDCARKMHQICVLHNETIWPSGFVCDGCLKASSKTRKENKYTAKRLPQTKLGNFLETRVNEFLKRQSHPETGDVTIRVVHVSDKMVEVKPGMKSRFVDSGEMAESFPYRTKALFAFEDINGVDVCFFGMHVQEYGSDCPPPNQRRVYISYLDSVHFFQPRHLRTGVYHEILVGYLEYVKKLGFTTGHIWACPPSEGDDYIFHCHPPDQKIPKPKRLQEWYKKMLDKAVAERIVHDYKDIFKQATEDRLTSAKELPYFEGDFWPNVLEESIKELEQEEEERKREENSTSNESVDATEGDSKNAKKKNNKKTNKNKSSMSRANKKKPGVPNVSNDLSQKLYATMEKHKEVFFVIRLIAGPAVNSLPAIIEPDPLMACDLMDGRDAFLTLARDRHLEFSSLRRAKWSSMCMLVELHNQSQDRFVYTCNECKHHVETRFHCTVCEDYDLCITCYKTKGHEHKMEKLGLGLDDESSNQATAATQNPGDSRRLSIQRCIQSLVHACQCRNANCSLPSCQKMKRVVQHTKGCKRKTNGGCPICKQLIALCCYHAKHCQENKCPVPFCLNIKQKLRQQQLQHRLQQAQMLRRRMATMQRTGQPALGGGPPGGMPSPGNNCATGRSTPTSVGTQPPTPQTPTQQNLAPMPQPAMGGIPVASPQQLQQSQGNMPPQHPGHQQFQQMQGAPGVMTSPQPQMVSQQQTIQSPHPNSLSQYGPRPPVSTGKPGLGPASPSSLGTGPLQQPSGPPPAAVEIAKKIQQVADAQRNMAKAQLLQRQATQPGIMPPHPHHQQSQVPIGMTHPGVGMVGGTGLPPHAQATVSRGPIEQQQGLQGMMVGAGPMQQQPVPQANAQGQLPPQVQMQQRANVQLQPSAQQQWTGQGIPPQQRPPVMNQPGVATMQQQMQQPQQPQQQQQIPNHNALMNMVQGGLQGGAAGGMAGGSLPQGTVQELLQTLRSPSSPQQQQQVLNILRSNPQLMAAFIKQRVYKYKNGPGVPAGAQGGPGAMSSQPVGINACGIQPSMNIGQAHLAQFQQQQQQQQQMQQPQRPLLPQQVAGLQQQQQQGIPGQVPPNMANINPQFRELLLRRQQHKLQLQQQQQQQQQKKQQQQPGGNHAAFPQQPGYMGQQGQQTQPGVQPGAQQQGYPGNSAQQQGYPGNSAQGFPGNAAQQQAYPGNPQQQQGYPSSSAQQQGYPGSSAQQQGYPGNSAQQPGYPGNSTQQQGFPGNMTQQQAFPGNMTQQQAFPGNSAQQQGFPGNTAQQQAAVALQQRLQHQQRLQMQQQNAGLQGPDRGGPQMQPGQGGAQASSSPAMMQQAIHQRLLHQQKQHLGGTSPAQQNNPMSPQQQMSQSPHLQGQPLPNLSNQVRSPQPSPRPQSQPSHSSPSPRMQQPQTASPHPAHLQQHLPGMAPPPPPPQLQQNAMDPGGNPMLPHLGGMVGLHPAGAKDIRPPSGQDLGVNMNPLDI</sequence>
<dbReference type="CDD" id="cd05495">
    <property type="entry name" value="Bromo_cbp_like"/>
    <property type="match status" value="1"/>
</dbReference>
<dbReference type="SMART" id="SM01250">
    <property type="entry name" value="KAT11"/>
    <property type="match status" value="1"/>
</dbReference>
<dbReference type="EC" id="2.3.1.48" evidence="3"/>
<dbReference type="SUPFAM" id="SSF69125">
    <property type="entry name" value="Nuclear receptor coactivator interlocking domain"/>
    <property type="match status" value="1"/>
</dbReference>
<dbReference type="GO" id="GO:0140297">
    <property type="term" value="F:DNA-binding transcription factor binding"/>
    <property type="evidence" value="ECO:0007669"/>
    <property type="project" value="UniProtKB-ARBA"/>
</dbReference>
<dbReference type="InterPro" id="IPR031162">
    <property type="entry name" value="CBP_P300_HAT"/>
</dbReference>
<evidence type="ECO:0000256" key="9">
    <source>
        <dbReference type="ARBA" id="ARBA00022723"/>
    </source>
</evidence>
<dbReference type="Proteomes" id="UP001274896">
    <property type="component" value="Unassembled WGS sequence"/>
</dbReference>
<dbReference type="GO" id="GO:0003713">
    <property type="term" value="F:transcription coactivator activity"/>
    <property type="evidence" value="ECO:0007669"/>
    <property type="project" value="InterPro"/>
</dbReference>
<evidence type="ECO:0000256" key="8">
    <source>
        <dbReference type="ARBA" id="ARBA00022679"/>
    </source>
</evidence>
<proteinExistence type="predicted"/>
<dbReference type="GO" id="GO:0048511">
    <property type="term" value="P:rhythmic process"/>
    <property type="evidence" value="ECO:0007669"/>
    <property type="project" value="UniProtKB-KW"/>
</dbReference>
<keyword evidence="32" id="KW-1185">Reference proteome</keyword>
<feature type="domain" description="CBP/p300-type HAT" evidence="30">
    <location>
        <begin position="1098"/>
        <end position="1475"/>
    </location>
</feature>
<dbReference type="PROSITE" id="PS01357">
    <property type="entry name" value="ZF_ZZ_1"/>
    <property type="match status" value="1"/>
</dbReference>
<feature type="compositionally biased region" description="Polar residues" evidence="25">
    <location>
        <begin position="1668"/>
        <end position="1681"/>
    </location>
</feature>
<keyword evidence="5" id="KW-0963">Cytoplasm</keyword>
<dbReference type="Pfam" id="PF00569">
    <property type="entry name" value="ZZ"/>
    <property type="match status" value="1"/>
</dbReference>
<feature type="compositionally biased region" description="Polar residues" evidence="25">
    <location>
        <begin position="1742"/>
        <end position="1765"/>
    </location>
</feature>
<dbReference type="InterPro" id="IPR043145">
    <property type="entry name" value="Znf_ZZ_sf"/>
</dbReference>
<dbReference type="GO" id="GO:0000123">
    <property type="term" value="C:histone acetyltransferase complex"/>
    <property type="evidence" value="ECO:0007669"/>
    <property type="project" value="InterPro"/>
</dbReference>
<name>A0AAE0PUU3_9TELE</name>
<evidence type="ECO:0000256" key="3">
    <source>
        <dbReference type="ARBA" id="ARBA00013184"/>
    </source>
</evidence>
<dbReference type="InterPro" id="IPR000197">
    <property type="entry name" value="Znf_TAZ"/>
</dbReference>
<feature type="region of interest" description="Disordered" evidence="25">
    <location>
        <begin position="1331"/>
        <end position="1390"/>
    </location>
</feature>
<gene>
    <name evidence="31" type="ORF">QTP70_035288</name>
</gene>
<dbReference type="InterPro" id="IPR036427">
    <property type="entry name" value="Bromodomain-like_sf"/>
</dbReference>
<dbReference type="InterPro" id="IPR013178">
    <property type="entry name" value="Histone_AcTrfase_Rtt109/CBP"/>
</dbReference>
<feature type="compositionally biased region" description="Basic and acidic residues" evidence="25">
    <location>
        <begin position="764"/>
        <end position="774"/>
    </location>
</feature>
<dbReference type="CDD" id="cd20910">
    <property type="entry name" value="NCBD_CREBBP-p300_like"/>
    <property type="match status" value="1"/>
</dbReference>
<dbReference type="CDD" id="cd15802">
    <property type="entry name" value="RING_CBP-p300"/>
    <property type="match status" value="1"/>
</dbReference>
<evidence type="ECO:0000259" key="26">
    <source>
        <dbReference type="PROSITE" id="PS50014"/>
    </source>
</evidence>
<dbReference type="InterPro" id="IPR009110">
    <property type="entry name" value="Nuc_rcpt_coact"/>
</dbReference>
<feature type="region of interest" description="Disordered" evidence="25">
    <location>
        <begin position="605"/>
        <end position="857"/>
    </location>
</feature>
<dbReference type="Gene3D" id="1.20.1020.10">
    <property type="entry name" value="TAZ domain"/>
    <property type="match status" value="2"/>
</dbReference>
<evidence type="ECO:0000256" key="22">
    <source>
        <dbReference type="PROSITE-ProRule" id="PRU00035"/>
    </source>
</evidence>
<keyword evidence="16" id="KW-0090">Biological rhythms</keyword>
<dbReference type="Pfam" id="PF02172">
    <property type="entry name" value="KIX"/>
    <property type="match status" value="1"/>
</dbReference>
<comment type="caution">
    <text evidence="31">The sequence shown here is derived from an EMBL/GenBank/DDBJ whole genome shotgun (WGS) entry which is preliminary data.</text>
</comment>
<feature type="compositionally biased region" description="Polar residues" evidence="25">
    <location>
        <begin position="1710"/>
        <end position="1720"/>
    </location>
</feature>
<dbReference type="GO" id="GO:0045944">
    <property type="term" value="P:positive regulation of transcription by RNA polymerase II"/>
    <property type="evidence" value="ECO:0007669"/>
    <property type="project" value="TreeGrafter"/>
</dbReference>
<dbReference type="Pfam" id="PF09030">
    <property type="entry name" value="Creb_binding"/>
    <property type="match status" value="1"/>
</dbReference>
<feature type="compositionally biased region" description="Low complexity" evidence="25">
    <location>
        <begin position="2086"/>
        <end position="2121"/>
    </location>
</feature>
<feature type="domain" description="TAZ-type" evidence="27">
    <location>
        <begin position="225"/>
        <end position="311"/>
    </location>
</feature>
<dbReference type="InterPro" id="IPR014744">
    <property type="entry name" value="Nuc_rcpt_coact_CREBbp"/>
</dbReference>
<dbReference type="SUPFAM" id="SSF57850">
    <property type="entry name" value="RING/U-box"/>
    <property type="match status" value="1"/>
</dbReference>
<organism evidence="31 32">
    <name type="scientific">Hemibagrus guttatus</name>
    <dbReference type="NCBI Taxonomy" id="175788"/>
    <lineage>
        <taxon>Eukaryota</taxon>
        <taxon>Metazoa</taxon>
        <taxon>Chordata</taxon>
        <taxon>Craniata</taxon>
        <taxon>Vertebrata</taxon>
        <taxon>Euteleostomi</taxon>
        <taxon>Actinopterygii</taxon>
        <taxon>Neopterygii</taxon>
        <taxon>Teleostei</taxon>
        <taxon>Ostariophysi</taxon>
        <taxon>Siluriformes</taxon>
        <taxon>Bagridae</taxon>
        <taxon>Hemibagrus</taxon>
    </lineage>
</organism>
<evidence type="ECO:0000256" key="6">
    <source>
        <dbReference type="ARBA" id="ARBA00022499"/>
    </source>
</evidence>
<feature type="compositionally biased region" description="Low complexity" evidence="25">
    <location>
        <begin position="2168"/>
        <end position="2196"/>
    </location>
</feature>
<dbReference type="PROSITE" id="PS50135">
    <property type="entry name" value="ZF_ZZ_2"/>
    <property type="match status" value="1"/>
</dbReference>